<protein>
    <submittedName>
        <fullName evidence="1">Uncharacterized protein</fullName>
    </submittedName>
</protein>
<reference evidence="1 3" key="1">
    <citation type="submission" date="2017-09" db="EMBL/GenBank/DDBJ databases">
        <title>Reassesment of A. cryaerophilus.</title>
        <authorList>
            <person name="Perez-Cataluna A."/>
            <person name="Collado L."/>
            <person name="Salgado O."/>
            <person name="Lefinanco V."/>
            <person name="Figueras M.J."/>
        </authorList>
    </citation>
    <scope>NUCLEOTIDE SEQUENCE [LARGE SCALE GENOMIC DNA]</scope>
    <source>
        <strain evidence="1 3">LMG 9861</strain>
    </source>
</reference>
<accession>A0A2S9SL95</accession>
<gene>
    <name evidence="1" type="ORF">CJ669_08065</name>
    <name evidence="2" type="ORF">HOO34_07240</name>
</gene>
<evidence type="ECO:0000313" key="3">
    <source>
        <dbReference type="Proteomes" id="UP000239065"/>
    </source>
</evidence>
<dbReference type="RefSeq" id="WP_105909478.1">
    <property type="nucleotide sequence ID" value="NZ_CP060693.1"/>
</dbReference>
<sequence>MKKLLLVLLFSLGLMEASSNKEKEEVLKVIKNYANSVACATTFDIPDGGTSIKDVILAYKDNFGETSYFVLWGGDISCAGGTGTSSYYISEVGKYRDTNPFLVIQRDVFSFLEDINFRAIISFKKLDENKYEIVSIDYGNDDPNCCPSSKQKYIVSQVKGSWKVLEKTFIEKIKY</sequence>
<evidence type="ECO:0000313" key="2">
    <source>
        <dbReference type="EMBL" id="QNM89455.1"/>
    </source>
</evidence>
<name>A0A2S9SL95_9BACT</name>
<dbReference type="Proteomes" id="UP000239065">
    <property type="component" value="Unassembled WGS sequence"/>
</dbReference>
<dbReference type="EMBL" id="CP060693">
    <property type="protein sequence ID" value="QNM89455.1"/>
    <property type="molecule type" value="Genomic_DNA"/>
</dbReference>
<proteinExistence type="predicted"/>
<evidence type="ECO:0000313" key="4">
    <source>
        <dbReference type="Proteomes" id="UP000515842"/>
    </source>
</evidence>
<dbReference type="EMBL" id="NXGJ01000010">
    <property type="protein sequence ID" value="PRM87350.1"/>
    <property type="molecule type" value="Genomic_DNA"/>
</dbReference>
<dbReference type="AlphaFoldDB" id="A0A2S9SL95"/>
<dbReference type="Proteomes" id="UP000515842">
    <property type="component" value="Chromosome"/>
</dbReference>
<organism evidence="1 3">
    <name type="scientific">Aliarcobacter cryaerophilus</name>
    <dbReference type="NCBI Taxonomy" id="28198"/>
    <lineage>
        <taxon>Bacteria</taxon>
        <taxon>Pseudomonadati</taxon>
        <taxon>Campylobacterota</taxon>
        <taxon>Epsilonproteobacteria</taxon>
        <taxon>Campylobacterales</taxon>
        <taxon>Arcobacteraceae</taxon>
        <taxon>Aliarcobacter</taxon>
    </lineage>
</organism>
<evidence type="ECO:0000313" key="1">
    <source>
        <dbReference type="EMBL" id="PRM87350.1"/>
    </source>
</evidence>
<reference evidence="2 4" key="2">
    <citation type="journal article" date="2020" name="Front. Microbiol.">
        <title>Genomic Analysis and Antimicrobial Resistance of Aliarcobacter cryaerophilus Strains From German Water Poultry.</title>
        <authorList>
            <person name="Muller E."/>
            <person name="Hotzel H."/>
            <person name="Ahlers C."/>
            <person name="Hanel I."/>
            <person name="Tomaso H."/>
            <person name="Abdel-Glil M.Y."/>
        </authorList>
    </citation>
    <scope>NUCLEOTIDE SEQUENCE [LARGE SCALE GENOMIC DNA]</scope>
    <source>
        <strain evidence="2 4">16CS1285-4</strain>
    </source>
</reference>